<gene>
    <name evidence="1" type="ORF">CIJ84_11690</name>
</gene>
<dbReference type="Proteomes" id="UP000260504">
    <property type="component" value="Unassembled WGS sequence"/>
</dbReference>
<dbReference type="RefSeq" id="WP_033908419.1">
    <property type="nucleotide sequence ID" value="NZ_FERE01000053.1"/>
</dbReference>
<evidence type="ECO:0008006" key="3">
    <source>
        <dbReference type="Google" id="ProtNLM"/>
    </source>
</evidence>
<dbReference type="NCBIfam" id="TIGR04111">
    <property type="entry name" value="BcepMu_gp16"/>
    <property type="match status" value="1"/>
</dbReference>
<comment type="caution">
    <text evidence="1">The sequence shown here is derived from an EMBL/GenBank/DDBJ whole genome shotgun (WGS) entry which is preliminary data.</text>
</comment>
<accession>A0A425AFB9</accession>
<evidence type="ECO:0000313" key="1">
    <source>
        <dbReference type="EMBL" id="RGB13620.1"/>
    </source>
</evidence>
<evidence type="ECO:0000313" key="2">
    <source>
        <dbReference type="Proteomes" id="UP000260504"/>
    </source>
</evidence>
<sequence>MYGYTVEKLKENFAQNGQTLAQWARENGFKPRDVYLVIGGQRKGNYGKGHEIAKKLGLK</sequence>
<dbReference type="EMBL" id="NVYQ01000179">
    <property type="protein sequence ID" value="RGB13620.1"/>
    <property type="molecule type" value="Genomic_DNA"/>
</dbReference>
<reference evidence="1 2" key="1">
    <citation type="submission" date="2017-08" db="EMBL/GenBank/DDBJ databases">
        <title>Meningococcal Conjunctivitis and Endemic Carriage at a Military Recruit Training Center.</title>
        <authorList>
            <person name="Bobb A.J."/>
            <person name="Galac M.R."/>
            <person name="Snesrud E."/>
            <person name="Clagett C.D."/>
        </authorList>
    </citation>
    <scope>NUCLEOTIDE SEQUENCE [LARGE SCALE GENOMIC DNA]</scope>
    <source>
        <strain evidence="1 2">MRSN431200</strain>
    </source>
</reference>
<proteinExistence type="predicted"/>
<name>A0A425AFB9_NEIME</name>
<dbReference type="AlphaFoldDB" id="A0A425AFB9"/>
<organism evidence="1 2">
    <name type="scientific">Neisseria meningitidis</name>
    <dbReference type="NCBI Taxonomy" id="487"/>
    <lineage>
        <taxon>Bacteria</taxon>
        <taxon>Pseudomonadati</taxon>
        <taxon>Pseudomonadota</taxon>
        <taxon>Betaproteobacteria</taxon>
        <taxon>Neisseriales</taxon>
        <taxon>Neisseriaceae</taxon>
        <taxon>Neisseria</taxon>
    </lineage>
</organism>
<dbReference type="InterPro" id="IPR026365">
    <property type="entry name" value="BcepMu_gp16"/>
</dbReference>
<protein>
    <recommendedName>
        <fullName evidence="3">DNA-binding protein</fullName>
    </recommendedName>
</protein>